<dbReference type="InterPro" id="IPR019291">
    <property type="entry name" value="Host_attachment_protein"/>
</dbReference>
<dbReference type="KEGG" id="aeh:Mlg_2693"/>
<evidence type="ECO:0000313" key="2">
    <source>
        <dbReference type="EMBL" id="ABI58033.1"/>
    </source>
</evidence>
<evidence type="ECO:0000256" key="1">
    <source>
        <dbReference type="SAM" id="MobiDB-lite"/>
    </source>
</evidence>
<dbReference type="RefSeq" id="WP_011630426.1">
    <property type="nucleotide sequence ID" value="NC_008340.1"/>
</dbReference>
<organism evidence="2 3">
    <name type="scientific">Alkalilimnicola ehrlichii (strain ATCC BAA-1101 / DSM 17681 / MLHE-1)</name>
    <dbReference type="NCBI Taxonomy" id="187272"/>
    <lineage>
        <taxon>Bacteria</taxon>
        <taxon>Pseudomonadati</taxon>
        <taxon>Pseudomonadota</taxon>
        <taxon>Gammaproteobacteria</taxon>
        <taxon>Chromatiales</taxon>
        <taxon>Ectothiorhodospiraceae</taxon>
        <taxon>Alkalilimnicola</taxon>
    </lineage>
</organism>
<reference evidence="3" key="1">
    <citation type="submission" date="2006-08" db="EMBL/GenBank/DDBJ databases">
        <title>Complete sequence of Alkalilimnicola ehrilichei MLHE-1.</title>
        <authorList>
            <person name="Copeland A."/>
            <person name="Lucas S."/>
            <person name="Lapidus A."/>
            <person name="Barry K."/>
            <person name="Detter J.C."/>
            <person name="Glavina del Rio T."/>
            <person name="Hammon N."/>
            <person name="Israni S."/>
            <person name="Dalin E."/>
            <person name="Tice H."/>
            <person name="Pitluck S."/>
            <person name="Sims D."/>
            <person name="Brettin T."/>
            <person name="Bruce D."/>
            <person name="Han C."/>
            <person name="Tapia R."/>
            <person name="Gilna P."/>
            <person name="Schmutz J."/>
            <person name="Larimer F."/>
            <person name="Land M."/>
            <person name="Hauser L."/>
            <person name="Kyrpides N."/>
            <person name="Mikhailova N."/>
            <person name="Oremland R.S."/>
            <person name="Hoeft S.E."/>
            <person name="Switzer-Blum J."/>
            <person name="Kulp T."/>
            <person name="King G."/>
            <person name="Tabita R."/>
            <person name="Witte B."/>
            <person name="Santini J.M."/>
            <person name="Basu P."/>
            <person name="Hollibaugh J.T."/>
            <person name="Xie G."/>
            <person name="Stolz J.F."/>
            <person name="Richardson P."/>
        </authorList>
    </citation>
    <scope>NUCLEOTIDE SEQUENCE [LARGE SCALE GENOMIC DNA]</scope>
    <source>
        <strain evidence="3">ATCC BAA-1101 / DSM 17681 / MLHE-1</strain>
    </source>
</reference>
<dbReference type="HOGENOM" id="CLU_1625053_0_0_6"/>
<name>Q0A554_ALKEH</name>
<gene>
    <name evidence="2" type="ordered locus">Mlg_2693</name>
</gene>
<dbReference type="Proteomes" id="UP000001962">
    <property type="component" value="Chromosome"/>
</dbReference>
<evidence type="ECO:0008006" key="4">
    <source>
        <dbReference type="Google" id="ProtNLM"/>
    </source>
</evidence>
<keyword evidence="3" id="KW-1185">Reference proteome</keyword>
<accession>Q0A554</accession>
<feature type="region of interest" description="Disordered" evidence="1">
    <location>
        <begin position="56"/>
        <end position="83"/>
    </location>
</feature>
<feature type="compositionally biased region" description="Basic and acidic residues" evidence="1">
    <location>
        <begin position="69"/>
        <end position="83"/>
    </location>
</feature>
<dbReference type="OrthoDB" id="329419at2"/>
<protein>
    <recommendedName>
        <fullName evidence="4">Host attachment protein</fullName>
    </recommendedName>
</protein>
<dbReference type="Pfam" id="PF10116">
    <property type="entry name" value="Host_attach"/>
    <property type="match status" value="1"/>
</dbReference>
<sequence length="164" mass="18872">MSEYCVVVAQGSRARFFTLEPAEVPEMEGGPNLVERQALTNTEHQAHEEAVWSDIRRGRNRSPSGNAHGYDEHRKNHDDEMERRFAKDIADTLNQMTAKNGTRRVVLCAEKRMLGFLRPSMNGRLHGNLELREVPKDLTRLNTTQLHQRLADEGHLPRRRTPTH</sequence>
<dbReference type="eggNOG" id="COG5622">
    <property type="taxonomic scope" value="Bacteria"/>
</dbReference>
<evidence type="ECO:0000313" key="3">
    <source>
        <dbReference type="Proteomes" id="UP000001962"/>
    </source>
</evidence>
<dbReference type="AlphaFoldDB" id="Q0A554"/>
<proteinExistence type="predicted"/>
<dbReference type="EMBL" id="CP000453">
    <property type="protein sequence ID" value="ABI58033.1"/>
    <property type="molecule type" value="Genomic_DNA"/>
</dbReference>